<evidence type="ECO:0000313" key="1">
    <source>
        <dbReference type="EMBL" id="CAA0117069.1"/>
    </source>
</evidence>
<sequence>MLLITSAAYLDADFSAEFGALPPAFLPVGNRRLFEHQIKHCRLDDEPVFLTIPDDFIINEADQRILDGLDVSVLRIQVGETLGNSVLHALASIPEVSSAISILHGDTLIYDLDRRVVNAYAVSYTVDNYTWHRVSELDADGAITVIEPLAENDHDPVLSGYFSFADTASLVKSIDAADGDFIQGIAQYALLHQAKPLHTGDWFDFGLMQTYHRSKSNITTQRAFNDLHISPRVVTKTSDKRLKMQNESHWFEQLPMPLRVYTPHWIGPVELNGKLGYQVEYLYLPSLSELFVFSRLPLRSWRNILGSCEEFLQTASTETPLRHQRPDSRVLYGDKVQLRLQEYCTDNELDINRSWIINGTAVPSLSSIAQHCIDTIDLTDSERSCVMHGDFCMSNILYDFRAQVVRVIDPRGSVADYPTIYGDQRYDVAKLCHSAIGHYDLIMAGRYQLMYPEPYSLSFSVLADKHHLQISAFFQSAGIADFDFIDDGICAIMITLFLSMLPLHNDDPARQQALLANALDLYRRFML</sequence>
<dbReference type="Gene3D" id="3.90.550.10">
    <property type="entry name" value="Spore Coat Polysaccharide Biosynthesis Protein SpsA, Chain A"/>
    <property type="match status" value="1"/>
</dbReference>
<dbReference type="AlphaFoldDB" id="A0A5S9QGA9"/>
<dbReference type="InterPro" id="IPR029044">
    <property type="entry name" value="Nucleotide-diphossugar_trans"/>
</dbReference>
<dbReference type="Proteomes" id="UP000441399">
    <property type="component" value="Unassembled WGS sequence"/>
</dbReference>
<organism evidence="1 2">
    <name type="scientific">BD1-7 clade bacterium</name>
    <dbReference type="NCBI Taxonomy" id="2029982"/>
    <lineage>
        <taxon>Bacteria</taxon>
        <taxon>Pseudomonadati</taxon>
        <taxon>Pseudomonadota</taxon>
        <taxon>Gammaproteobacteria</taxon>
        <taxon>Cellvibrionales</taxon>
        <taxon>Spongiibacteraceae</taxon>
        <taxon>BD1-7 clade</taxon>
    </lineage>
</organism>
<dbReference type="SUPFAM" id="SSF53448">
    <property type="entry name" value="Nucleotide-diphospho-sugar transferases"/>
    <property type="match status" value="1"/>
</dbReference>
<dbReference type="SUPFAM" id="SSF56112">
    <property type="entry name" value="Protein kinase-like (PK-like)"/>
    <property type="match status" value="1"/>
</dbReference>
<accession>A0A5S9QGA9</accession>
<protein>
    <recommendedName>
        <fullName evidence="3">Capsular biosynthesis protein</fullName>
    </recommendedName>
</protein>
<evidence type="ECO:0008006" key="3">
    <source>
        <dbReference type="Google" id="ProtNLM"/>
    </source>
</evidence>
<name>A0A5S9QGA9_9GAMM</name>
<reference evidence="1 2" key="1">
    <citation type="submission" date="2019-11" db="EMBL/GenBank/DDBJ databases">
        <authorList>
            <person name="Holert J."/>
        </authorList>
    </citation>
    <scope>NUCLEOTIDE SEQUENCE [LARGE SCALE GENOMIC DNA]</scope>
    <source>
        <strain evidence="1">SB11_3</strain>
    </source>
</reference>
<dbReference type="OrthoDB" id="9814110at2"/>
<gene>
    <name evidence="1" type="ORF">OPDIPICF_02017</name>
</gene>
<proteinExistence type="predicted"/>
<dbReference type="InterPro" id="IPR011009">
    <property type="entry name" value="Kinase-like_dom_sf"/>
</dbReference>
<evidence type="ECO:0000313" key="2">
    <source>
        <dbReference type="Proteomes" id="UP000441399"/>
    </source>
</evidence>
<dbReference type="EMBL" id="CACSIO010000023">
    <property type="protein sequence ID" value="CAA0117069.1"/>
    <property type="molecule type" value="Genomic_DNA"/>
</dbReference>
<keyword evidence="2" id="KW-1185">Reference proteome</keyword>